<evidence type="ECO:0000313" key="1">
    <source>
        <dbReference type="EMBL" id="BBN97479.1"/>
    </source>
</evidence>
<dbReference type="Pfam" id="PF05866">
    <property type="entry name" value="RusA"/>
    <property type="match status" value="1"/>
</dbReference>
<dbReference type="GO" id="GO:0006310">
    <property type="term" value="P:DNA recombination"/>
    <property type="evidence" value="ECO:0007669"/>
    <property type="project" value="InterPro"/>
</dbReference>
<accession>A0A5K7WUW6</accession>
<name>A0A5K7WUW6_9BACL</name>
<dbReference type="Proteomes" id="UP000326951">
    <property type="component" value="Chromosome"/>
</dbReference>
<dbReference type="SUPFAM" id="SSF103084">
    <property type="entry name" value="Holliday junction resolvase RusA"/>
    <property type="match status" value="1"/>
</dbReference>
<dbReference type="GO" id="GO:0000287">
    <property type="term" value="F:magnesium ion binding"/>
    <property type="evidence" value="ECO:0007669"/>
    <property type="project" value="InterPro"/>
</dbReference>
<gene>
    <name evidence="1" type="primary">yqaN</name>
    <name evidence="1" type="ORF">St703_01840</name>
</gene>
<dbReference type="RefSeq" id="WP_152080060.1">
    <property type="nucleotide sequence ID" value="NZ_AP021853.1"/>
</dbReference>
<sequence>MIEFTIYGEPIAQGRPRFARRGKFTQAYDPPDSREYKKYVKLLASQNKPHTPIEGPVELKLLIYRPLLKSMSKKKKAAAVAGTLRPIKKPDVDNVAKGIMDAMTGIIWQDDKQVVSLQVSKFYSEQPRVEVQVTELDEQVEQLNLI</sequence>
<proteinExistence type="predicted"/>
<dbReference type="GO" id="GO:0006281">
    <property type="term" value="P:DNA repair"/>
    <property type="evidence" value="ECO:0007669"/>
    <property type="project" value="InterPro"/>
</dbReference>
<reference evidence="1 2" key="1">
    <citation type="submission" date="2019-09" db="EMBL/GenBank/DDBJ databases">
        <title>Complete genome sequence of Sporolactobacillus terrae 70-3.</title>
        <authorList>
            <person name="Tanaka N."/>
            <person name="Shiwa Y."/>
            <person name="Fujita N."/>
            <person name="Tanasupawat S."/>
        </authorList>
    </citation>
    <scope>NUCLEOTIDE SEQUENCE [LARGE SCALE GENOMIC DNA]</scope>
    <source>
        <strain evidence="1 2">70-3</strain>
    </source>
</reference>
<dbReference type="EMBL" id="AP021853">
    <property type="protein sequence ID" value="BBN97479.1"/>
    <property type="molecule type" value="Genomic_DNA"/>
</dbReference>
<dbReference type="InterPro" id="IPR036614">
    <property type="entry name" value="RusA-like_sf"/>
</dbReference>
<dbReference type="InterPro" id="IPR008822">
    <property type="entry name" value="Endonuclease_RusA-like"/>
</dbReference>
<dbReference type="AlphaFoldDB" id="A0A5K7WUW6"/>
<dbReference type="Gene3D" id="3.30.1330.70">
    <property type="entry name" value="Holliday junction resolvase RusA"/>
    <property type="match status" value="1"/>
</dbReference>
<protein>
    <submittedName>
        <fullName evidence="1">Uncharacterized protein</fullName>
    </submittedName>
</protein>
<organism evidence="1 2">
    <name type="scientific">Sporolactobacillus terrae</name>
    <dbReference type="NCBI Taxonomy" id="269673"/>
    <lineage>
        <taxon>Bacteria</taxon>
        <taxon>Bacillati</taxon>
        <taxon>Bacillota</taxon>
        <taxon>Bacilli</taxon>
        <taxon>Bacillales</taxon>
        <taxon>Sporolactobacillaceae</taxon>
        <taxon>Sporolactobacillus</taxon>
    </lineage>
</organism>
<evidence type="ECO:0000313" key="2">
    <source>
        <dbReference type="Proteomes" id="UP000326951"/>
    </source>
</evidence>